<evidence type="ECO:0000256" key="1">
    <source>
        <dbReference type="SAM" id="MobiDB-lite"/>
    </source>
</evidence>
<accession>A0ABP0H6X5</accession>
<reference evidence="2 3" key="1">
    <citation type="submission" date="2024-02" db="EMBL/GenBank/DDBJ databases">
        <authorList>
            <person name="Daric V."/>
            <person name="Darras S."/>
        </authorList>
    </citation>
    <scope>NUCLEOTIDE SEQUENCE [LARGE SCALE GENOMIC DNA]</scope>
</reference>
<sequence>MPLDVRGPHARSLDRISVCSPWPKGLGNPLNPVVLGIGELQLFPLERGIPSEPAEGSLSKRTEAPARVAAASPGKPAASRACRGQDAPVEALDKGTSLSRASSTLAVSSDGREIVRVGAQNQTCSDCFVEAETINDDGSCGGSLGSRVDEGRS</sequence>
<name>A0ABP0H6X5_CLALP</name>
<dbReference type="Proteomes" id="UP001642483">
    <property type="component" value="Unassembled WGS sequence"/>
</dbReference>
<evidence type="ECO:0000313" key="3">
    <source>
        <dbReference type="Proteomes" id="UP001642483"/>
    </source>
</evidence>
<keyword evidence="3" id="KW-1185">Reference proteome</keyword>
<evidence type="ECO:0000313" key="2">
    <source>
        <dbReference type="EMBL" id="CAK8698734.1"/>
    </source>
</evidence>
<protein>
    <submittedName>
        <fullName evidence="2">Uncharacterized protein</fullName>
    </submittedName>
</protein>
<organism evidence="2 3">
    <name type="scientific">Clavelina lepadiformis</name>
    <name type="common">Light-bulb sea squirt</name>
    <name type="synonym">Ascidia lepadiformis</name>
    <dbReference type="NCBI Taxonomy" id="159417"/>
    <lineage>
        <taxon>Eukaryota</taxon>
        <taxon>Metazoa</taxon>
        <taxon>Chordata</taxon>
        <taxon>Tunicata</taxon>
        <taxon>Ascidiacea</taxon>
        <taxon>Aplousobranchia</taxon>
        <taxon>Clavelinidae</taxon>
        <taxon>Clavelina</taxon>
    </lineage>
</organism>
<gene>
    <name evidence="2" type="ORF">CVLEPA_LOCUS32149</name>
</gene>
<feature type="region of interest" description="Disordered" evidence="1">
    <location>
        <begin position="48"/>
        <end position="85"/>
    </location>
</feature>
<dbReference type="EMBL" id="CAWYQH010000176">
    <property type="protein sequence ID" value="CAK8698734.1"/>
    <property type="molecule type" value="Genomic_DNA"/>
</dbReference>
<comment type="caution">
    <text evidence="2">The sequence shown here is derived from an EMBL/GenBank/DDBJ whole genome shotgun (WGS) entry which is preliminary data.</text>
</comment>
<proteinExistence type="predicted"/>